<gene>
    <name evidence="2" type="ORF">A9D14_00180</name>
</gene>
<proteinExistence type="predicted"/>
<dbReference type="PANTHER" id="PTHR43574">
    <property type="entry name" value="EPIMERASE-RELATED"/>
    <property type="match status" value="1"/>
</dbReference>
<dbReference type="EMBL" id="CP019602">
    <property type="protein sequence ID" value="ARU14872.1"/>
    <property type="molecule type" value="Genomic_DNA"/>
</dbReference>
<dbReference type="InterPro" id="IPR036291">
    <property type="entry name" value="NAD(P)-bd_dom_sf"/>
</dbReference>
<dbReference type="SUPFAM" id="SSF51735">
    <property type="entry name" value="NAD(P)-binding Rossmann-fold domains"/>
    <property type="match status" value="1"/>
</dbReference>
<evidence type="ECO:0000313" key="3">
    <source>
        <dbReference type="Proteomes" id="UP000195807"/>
    </source>
</evidence>
<organism evidence="2 3">
    <name type="scientific">Croceicoccus marinus</name>
    <dbReference type="NCBI Taxonomy" id="450378"/>
    <lineage>
        <taxon>Bacteria</taxon>
        <taxon>Pseudomonadati</taxon>
        <taxon>Pseudomonadota</taxon>
        <taxon>Alphaproteobacteria</taxon>
        <taxon>Sphingomonadales</taxon>
        <taxon>Erythrobacteraceae</taxon>
        <taxon>Croceicoccus</taxon>
    </lineage>
</organism>
<accession>A0A1Z1F806</accession>
<protein>
    <submittedName>
        <fullName evidence="2">NAD(P)-dependent oxidoreductase</fullName>
    </submittedName>
</protein>
<reference evidence="2 3" key="1">
    <citation type="submission" date="2017-01" db="EMBL/GenBank/DDBJ databases">
        <title>Complete genome sequence of esterase-producing bacterium Croceicoccus marinus E4A9.</title>
        <authorList>
            <person name="Wu Y.-H."/>
            <person name="Cheng H."/>
            <person name="Xu L."/>
            <person name="Huo Y.-Y."/>
            <person name="Wang C.-S."/>
            <person name="Xu X.-W."/>
        </authorList>
    </citation>
    <scope>NUCLEOTIDE SEQUENCE [LARGE SCALE GENOMIC DNA]</scope>
    <source>
        <strain evidence="2 3">E4A9</strain>
    </source>
</reference>
<dbReference type="Gene3D" id="3.40.50.720">
    <property type="entry name" value="NAD(P)-binding Rossmann-like Domain"/>
    <property type="match status" value="1"/>
</dbReference>
<dbReference type="KEGG" id="cman:A9D14_00180"/>
<dbReference type="Proteomes" id="UP000195807">
    <property type="component" value="Chromosome"/>
</dbReference>
<keyword evidence="3" id="KW-1185">Reference proteome</keyword>
<name>A0A1Z1F806_9SPHN</name>
<keyword evidence="1" id="KW-0520">NAD</keyword>
<evidence type="ECO:0000313" key="2">
    <source>
        <dbReference type="EMBL" id="ARU14872.1"/>
    </source>
</evidence>
<sequence>MIFGLGYTAKHLAARLEPHGWAVEATGSDGTLDFGDTDAVRFSLGKADAVLSSVPPDRQSGSDPVLTAYGSDLAKFGGWTGYLSSTGVYGDADGAWVDETAPTGTGRRSARSEADRAWLGLGARVFRLPGIYGPGRSALDRVREGRANRIDIPGQVFSRVHVRDIAEGVALALRQRAPRGAYNLSDDLPCPQNDVIEEACRLLGTAPPPLQSLEEVDLSPMARGFYAENRRVANIKAKRVLEWQPLYPTYREGLAACLAADLASGLALGGSAGLAASDPPSLADRGLGG</sequence>
<dbReference type="AlphaFoldDB" id="A0A1Z1F806"/>
<dbReference type="STRING" id="450378.GCA_001661675_00036"/>
<evidence type="ECO:0000256" key="1">
    <source>
        <dbReference type="ARBA" id="ARBA00023027"/>
    </source>
</evidence>